<evidence type="ECO:0000313" key="1">
    <source>
        <dbReference type="EMBL" id="APU01470.1"/>
    </source>
</evidence>
<sequence>MFENILVENWEGRDNGVQSNPMLLIEHWSNEYRTPNETLTEKSVSDIPYKGQYLVESFDDKSTGNLYIEGIFLQAEVPNGNGRIYPKAIMEKAVDKYIKEQVASKQSLGELNHPGDRSYPDPSKSALVIEKLWWKGNDVYGRARIVEGDHAHGDKVAALIRAGWVPGVSSRGLGSLKKNSRGLNEVQEGYKLTVGVDVVWGPSAPNAYTNAYRVNESKTQENSTLNNSDKAVIALIEALKN</sequence>
<dbReference type="EMBL" id="KY290955">
    <property type="protein sequence ID" value="APU01470.1"/>
    <property type="molecule type" value="Genomic_DNA"/>
</dbReference>
<protein>
    <submittedName>
        <fullName evidence="1">Prohead assembly (Scaffolding) protein</fullName>
    </submittedName>
</protein>
<organism evidence="1 2">
    <name type="scientific">Aeromonas phage 65.2</name>
    <dbReference type="NCBI Taxonomy" id="1932896"/>
    <lineage>
        <taxon>Viruses</taxon>
        <taxon>Duplodnaviria</taxon>
        <taxon>Heunggongvirae</taxon>
        <taxon>Uroviricota</taxon>
        <taxon>Caudoviricetes</taxon>
        <taxon>Pantevenvirales</taxon>
        <taxon>Straboviridae</taxon>
        <taxon>Emmerichvirinae</taxon>
        <taxon>Ishigurovirus</taxon>
        <taxon>Ishigurovirus osborne</taxon>
    </lineage>
</organism>
<dbReference type="Pfam" id="PF03420">
    <property type="entry name" value="Peptidase_S77"/>
    <property type="match status" value="1"/>
</dbReference>
<name>A0A219YBZ6_9CAUD</name>
<evidence type="ECO:0000313" key="2">
    <source>
        <dbReference type="Proteomes" id="UP000225215"/>
    </source>
</evidence>
<reference evidence="1 2" key="1">
    <citation type="journal article" date="2017" name="Sci. Rep.">
        <title>Characterization and diversity of phages infecting Aeromonas salmonicida subsp. salmonicida.</title>
        <authorList>
            <person name="Vincent A.T."/>
            <person name="Paquet V.E."/>
            <person name="Bernatchez A."/>
            <person name="Tremblay D.M."/>
            <person name="Moineau S."/>
            <person name="Charette S.J."/>
        </authorList>
    </citation>
    <scope>NUCLEOTIDE SEQUENCE [LARGE SCALE GENOMIC DNA]</scope>
</reference>
<accession>A0A219YBZ6</accession>
<dbReference type="Proteomes" id="UP000225215">
    <property type="component" value="Segment"/>
</dbReference>
<dbReference type="InterPro" id="IPR005082">
    <property type="entry name" value="Peptidase_U9_T4_prohead"/>
</dbReference>
<proteinExistence type="predicted"/>